<gene>
    <name evidence="2" type="ORF">CFOL_v3_11768</name>
</gene>
<accession>A0A1Q3BJX0</accession>
<dbReference type="PANTHER" id="PTHR33052">
    <property type="entry name" value="DUF4228 DOMAIN PROTEIN-RELATED"/>
    <property type="match status" value="1"/>
</dbReference>
<dbReference type="InParanoid" id="A0A1Q3BJX0"/>
<dbReference type="Pfam" id="PF14009">
    <property type="entry name" value="PADRE"/>
    <property type="match status" value="1"/>
</dbReference>
<protein>
    <submittedName>
        <fullName evidence="2">DUF4228 domain-containing protein</fullName>
    </submittedName>
</protein>
<keyword evidence="3" id="KW-1185">Reference proteome</keyword>
<reference evidence="3" key="1">
    <citation type="submission" date="2016-04" db="EMBL/GenBank/DDBJ databases">
        <title>Cephalotus genome sequencing.</title>
        <authorList>
            <person name="Fukushima K."/>
            <person name="Hasebe M."/>
            <person name="Fang X."/>
        </authorList>
    </citation>
    <scope>NUCLEOTIDE SEQUENCE [LARGE SCALE GENOMIC DNA]</scope>
    <source>
        <strain evidence="3">cv. St1</strain>
    </source>
</reference>
<organism evidence="2 3">
    <name type="scientific">Cephalotus follicularis</name>
    <name type="common">Albany pitcher plant</name>
    <dbReference type="NCBI Taxonomy" id="3775"/>
    <lineage>
        <taxon>Eukaryota</taxon>
        <taxon>Viridiplantae</taxon>
        <taxon>Streptophyta</taxon>
        <taxon>Embryophyta</taxon>
        <taxon>Tracheophyta</taxon>
        <taxon>Spermatophyta</taxon>
        <taxon>Magnoliopsida</taxon>
        <taxon>eudicotyledons</taxon>
        <taxon>Gunneridae</taxon>
        <taxon>Pentapetalae</taxon>
        <taxon>rosids</taxon>
        <taxon>fabids</taxon>
        <taxon>Oxalidales</taxon>
        <taxon>Cephalotaceae</taxon>
        <taxon>Cephalotus</taxon>
    </lineage>
</organism>
<dbReference type="STRING" id="3775.A0A1Q3BJX0"/>
<feature type="region of interest" description="Disordered" evidence="1">
    <location>
        <begin position="1"/>
        <end position="22"/>
    </location>
</feature>
<proteinExistence type="predicted"/>
<evidence type="ECO:0000256" key="1">
    <source>
        <dbReference type="SAM" id="MobiDB-lite"/>
    </source>
</evidence>
<dbReference type="EMBL" id="BDDD01000625">
    <property type="protein sequence ID" value="GAV68265.1"/>
    <property type="molecule type" value="Genomic_DNA"/>
</dbReference>
<evidence type="ECO:0000313" key="3">
    <source>
        <dbReference type="Proteomes" id="UP000187406"/>
    </source>
</evidence>
<dbReference type="OrthoDB" id="1919386at2759"/>
<sequence length="121" mass="13004">MGVCASSPVRRRRGNGRIKSGGKGVVSESIKGASTTMVIHMDGRVEQLKKPIQAKIITSQNPNCFLCSSESMFIGTCVPRVPDEEDLQLGLIYFLLPQSEARKPLSLPDLCGLAIKASCAI</sequence>
<comment type="caution">
    <text evidence="2">The sequence shown here is derived from an EMBL/GenBank/DDBJ whole genome shotgun (WGS) entry which is preliminary data.</text>
</comment>
<name>A0A1Q3BJX0_CEPFO</name>
<evidence type="ECO:0000313" key="2">
    <source>
        <dbReference type="EMBL" id="GAV68265.1"/>
    </source>
</evidence>
<dbReference type="Proteomes" id="UP000187406">
    <property type="component" value="Unassembled WGS sequence"/>
</dbReference>
<dbReference type="InterPro" id="IPR025322">
    <property type="entry name" value="PADRE_dom"/>
</dbReference>
<dbReference type="AlphaFoldDB" id="A0A1Q3BJX0"/>